<evidence type="ECO:0000256" key="4">
    <source>
        <dbReference type="ARBA" id="ARBA00023172"/>
    </source>
</evidence>
<evidence type="ECO:0000256" key="1">
    <source>
        <dbReference type="ARBA" id="ARBA00008857"/>
    </source>
</evidence>
<evidence type="ECO:0000259" key="6">
    <source>
        <dbReference type="PROSITE" id="PS51898"/>
    </source>
</evidence>
<evidence type="ECO:0000313" key="9">
    <source>
        <dbReference type="Proteomes" id="UP000183447"/>
    </source>
</evidence>
<evidence type="ECO:0000259" key="7">
    <source>
        <dbReference type="PROSITE" id="PS51900"/>
    </source>
</evidence>
<evidence type="ECO:0000256" key="2">
    <source>
        <dbReference type="ARBA" id="ARBA00022908"/>
    </source>
</evidence>
<dbReference type="GO" id="GO:0006310">
    <property type="term" value="P:DNA recombination"/>
    <property type="evidence" value="ECO:0007669"/>
    <property type="project" value="UniProtKB-KW"/>
</dbReference>
<dbReference type="OrthoDB" id="7615137at2"/>
<dbReference type="InterPro" id="IPR044068">
    <property type="entry name" value="CB"/>
</dbReference>
<dbReference type="InterPro" id="IPR011010">
    <property type="entry name" value="DNA_brk_join_enz"/>
</dbReference>
<dbReference type="InterPro" id="IPR002104">
    <property type="entry name" value="Integrase_catalytic"/>
</dbReference>
<dbReference type="Pfam" id="PF13356">
    <property type="entry name" value="Arm-DNA-bind_3"/>
    <property type="match status" value="1"/>
</dbReference>
<dbReference type="GO" id="GO:0003677">
    <property type="term" value="F:DNA binding"/>
    <property type="evidence" value="ECO:0007669"/>
    <property type="project" value="UniProtKB-UniRule"/>
</dbReference>
<dbReference type="InterPro" id="IPR038488">
    <property type="entry name" value="Integrase_DNA-bd_sf"/>
</dbReference>
<dbReference type="EMBL" id="FPKU01000001">
    <property type="protein sequence ID" value="SFZ82887.1"/>
    <property type="molecule type" value="Genomic_DNA"/>
</dbReference>
<feature type="domain" description="Tyr recombinase" evidence="6">
    <location>
        <begin position="203"/>
        <end position="383"/>
    </location>
</feature>
<dbReference type="CDD" id="cd00801">
    <property type="entry name" value="INT_P4_C"/>
    <property type="match status" value="1"/>
</dbReference>
<reference evidence="8 9" key="1">
    <citation type="submission" date="2016-11" db="EMBL/GenBank/DDBJ databases">
        <authorList>
            <person name="Jaros S."/>
            <person name="Januszkiewicz K."/>
            <person name="Wedrychowicz H."/>
        </authorList>
    </citation>
    <scope>NUCLEOTIDE SEQUENCE [LARGE SCALE GENOMIC DNA]</scope>
    <source>
        <strain evidence="8 9">ATCC 23634</strain>
    </source>
</reference>
<dbReference type="Gene3D" id="1.10.150.130">
    <property type="match status" value="1"/>
</dbReference>
<keyword evidence="4" id="KW-0233">DNA recombination</keyword>
<keyword evidence="9" id="KW-1185">Reference proteome</keyword>
<dbReference type="PANTHER" id="PTHR30629:SF2">
    <property type="entry name" value="PROPHAGE INTEGRASE INTS-RELATED"/>
    <property type="match status" value="1"/>
</dbReference>
<dbReference type="AlphaFoldDB" id="A0A1K2HVS6"/>
<dbReference type="InterPro" id="IPR025166">
    <property type="entry name" value="Integrase_DNA_bind_dom"/>
</dbReference>
<accession>A0A1K2HVS6</accession>
<name>A0A1K2HVS6_9HYPH</name>
<dbReference type="SUPFAM" id="SSF56349">
    <property type="entry name" value="DNA breaking-rejoining enzymes"/>
    <property type="match status" value="1"/>
</dbReference>
<evidence type="ECO:0008006" key="10">
    <source>
        <dbReference type="Google" id="ProtNLM"/>
    </source>
</evidence>
<evidence type="ECO:0000256" key="5">
    <source>
        <dbReference type="PROSITE-ProRule" id="PRU01248"/>
    </source>
</evidence>
<dbReference type="InterPro" id="IPR010998">
    <property type="entry name" value="Integrase_recombinase_N"/>
</dbReference>
<dbReference type="Gene3D" id="1.10.443.10">
    <property type="entry name" value="Intergrase catalytic core"/>
    <property type="match status" value="1"/>
</dbReference>
<evidence type="ECO:0000256" key="3">
    <source>
        <dbReference type="ARBA" id="ARBA00023125"/>
    </source>
</evidence>
<protein>
    <recommendedName>
        <fullName evidence="10">Site-specific recombinase XerD</fullName>
    </recommendedName>
</protein>
<dbReference type="PROSITE" id="PS51900">
    <property type="entry name" value="CB"/>
    <property type="match status" value="1"/>
</dbReference>
<gene>
    <name evidence="8" type="ORF">SAMN02983003_1332</name>
</gene>
<organism evidence="8 9">
    <name type="scientific">Devosia enhydra</name>
    <dbReference type="NCBI Taxonomy" id="665118"/>
    <lineage>
        <taxon>Bacteria</taxon>
        <taxon>Pseudomonadati</taxon>
        <taxon>Pseudomonadota</taxon>
        <taxon>Alphaproteobacteria</taxon>
        <taxon>Hyphomicrobiales</taxon>
        <taxon>Devosiaceae</taxon>
        <taxon>Devosia</taxon>
    </lineage>
</organism>
<feature type="domain" description="Core-binding (CB)" evidence="7">
    <location>
        <begin position="102"/>
        <end position="179"/>
    </location>
</feature>
<keyword evidence="2" id="KW-0229">DNA integration</keyword>
<dbReference type="InterPro" id="IPR050808">
    <property type="entry name" value="Phage_Integrase"/>
</dbReference>
<comment type="similarity">
    <text evidence="1">Belongs to the 'phage' integrase family.</text>
</comment>
<dbReference type="PANTHER" id="PTHR30629">
    <property type="entry name" value="PROPHAGE INTEGRASE"/>
    <property type="match status" value="1"/>
</dbReference>
<dbReference type="Gene3D" id="3.30.160.390">
    <property type="entry name" value="Integrase, DNA-binding domain"/>
    <property type="match status" value="1"/>
</dbReference>
<dbReference type="STRING" id="665118.SAMN02983003_1332"/>
<dbReference type="Proteomes" id="UP000183447">
    <property type="component" value="Unassembled WGS sequence"/>
</dbReference>
<dbReference type="GO" id="GO:0015074">
    <property type="term" value="P:DNA integration"/>
    <property type="evidence" value="ECO:0007669"/>
    <property type="project" value="UniProtKB-KW"/>
</dbReference>
<dbReference type="RefSeq" id="WP_072340066.1">
    <property type="nucleotide sequence ID" value="NZ_FPKU01000001.1"/>
</dbReference>
<dbReference type="PROSITE" id="PS51898">
    <property type="entry name" value="TYR_RECOMBINASE"/>
    <property type="match status" value="1"/>
</dbReference>
<dbReference type="Pfam" id="PF00589">
    <property type="entry name" value="Phage_integrase"/>
    <property type="match status" value="1"/>
</dbReference>
<sequence length="391" mass="45008">MVRVRLSDKRLDAIRPKNRAYDIWDSEAPGLIVRVTPLGHRSYMLCRRMPGKTNPTRRLIAEVGAVQQEAARKIARDWTALVVQGVDPGSLRMQQTAEKPVLTFRVLAETYIKKRVRALRRGAAAEREVRQLIDRWGKLPVPELTRTQVVAFVEELGARSPSMAHRLFAHLRALFNWARERGTVEVSPCDMIRPGKLTGNLEPRQRTLTEAEVRAFWIATGNIPYPHGPLHRLVLLTGARLREVADAQWDEFDLTEKVWNVPPERNKSRAIHIVPLSDEAVRLITALPRYRYCPFLFTADERNAVRNMHTPKARIDDEMRKVLGRQPTPWVVHDLRRVVRSRMAEMGIREEVAERVLGHGAKDKLVRTYNTYSYLPEVREALDRWGEVVGK</sequence>
<keyword evidence="3 5" id="KW-0238">DNA-binding</keyword>
<evidence type="ECO:0000313" key="8">
    <source>
        <dbReference type="EMBL" id="SFZ82887.1"/>
    </source>
</evidence>
<proteinExistence type="inferred from homology"/>
<dbReference type="InterPro" id="IPR013762">
    <property type="entry name" value="Integrase-like_cat_sf"/>
</dbReference>